<dbReference type="GO" id="GO:0016799">
    <property type="term" value="F:hydrolase activity, hydrolyzing N-glycosyl compounds"/>
    <property type="evidence" value="ECO:0007669"/>
    <property type="project" value="TreeGrafter"/>
</dbReference>
<dbReference type="InterPro" id="IPR031100">
    <property type="entry name" value="LOG_fam"/>
</dbReference>
<evidence type="ECO:0000313" key="10">
    <source>
        <dbReference type="Proteomes" id="UP001428341"/>
    </source>
</evidence>
<dbReference type="GO" id="GO:0009691">
    <property type="term" value="P:cytokinin biosynthetic process"/>
    <property type="evidence" value="ECO:0007669"/>
    <property type="project" value="UniProtKB-UniRule"/>
</dbReference>
<evidence type="ECO:0000256" key="7">
    <source>
        <dbReference type="RuleBase" id="RU363015"/>
    </source>
</evidence>
<protein>
    <recommendedName>
        <fullName evidence="2 7">Cytokinin riboside 5'-monophosphate phosphoribohydrolase</fullName>
        <ecNumber evidence="2 7">3.2.2.n1</ecNumber>
    </recommendedName>
</protein>
<proteinExistence type="inferred from homology"/>
<evidence type="ECO:0000256" key="5">
    <source>
        <dbReference type="ARBA" id="ARBA00047718"/>
    </source>
</evidence>
<evidence type="ECO:0000256" key="4">
    <source>
        <dbReference type="ARBA" id="ARBA00024884"/>
    </source>
</evidence>
<dbReference type="Pfam" id="PF03641">
    <property type="entry name" value="Lysine_decarbox"/>
    <property type="match status" value="1"/>
</dbReference>
<name>A0AAP0MXW1_9ROSI</name>
<comment type="function">
    <text evidence="4 7">Cytokinin-activating enzyme working in the direct activation pathway. Phosphoribohydrolase that converts inactive cytokinin nucleotides to the biologically active free-base forms.</text>
</comment>
<dbReference type="PANTHER" id="PTHR31223:SF68">
    <property type="entry name" value="CYTOKININ RIBOSIDE 5'-MONOPHOSPHATE PHOSPHORIBOHYDROLASE LOG2"/>
    <property type="match status" value="1"/>
</dbReference>
<keyword evidence="7" id="KW-0378">Hydrolase</keyword>
<accession>A0AAP0MXW1</accession>
<dbReference type="EC" id="3.2.2.n1" evidence="2 7"/>
<dbReference type="AlphaFoldDB" id="A0AAP0MXW1"/>
<comment type="catalytic activity">
    <reaction evidence="5 7">
        <text>N(6)-(dimethylallyl)adenosine 5'-phosphate + H2O = N(6)-dimethylallyladenine + D-ribose 5-phosphate</text>
        <dbReference type="Rhea" id="RHEA:48560"/>
        <dbReference type="ChEBI" id="CHEBI:15377"/>
        <dbReference type="ChEBI" id="CHEBI:17660"/>
        <dbReference type="ChEBI" id="CHEBI:57526"/>
        <dbReference type="ChEBI" id="CHEBI:78346"/>
        <dbReference type="EC" id="3.2.2.n1"/>
    </reaction>
</comment>
<comment type="caution">
    <text evidence="9">The sequence shown here is derived from an EMBL/GenBank/DDBJ whole genome shotgun (WGS) entry which is preliminary data.</text>
</comment>
<reference evidence="9 10" key="1">
    <citation type="submission" date="2024-05" db="EMBL/GenBank/DDBJ databases">
        <title>Haplotype-resolved chromosome-level genome assembly of Huyou (Citrus changshanensis).</title>
        <authorList>
            <person name="Miao C."/>
            <person name="Chen W."/>
            <person name="Wu Y."/>
            <person name="Wang L."/>
            <person name="Zhao S."/>
            <person name="Grierson D."/>
            <person name="Xu C."/>
            <person name="Chen K."/>
        </authorList>
    </citation>
    <scope>NUCLEOTIDE SEQUENCE [LARGE SCALE GENOMIC DNA]</scope>
    <source>
        <strain evidence="9">01-14</strain>
        <tissue evidence="9">Leaf</tissue>
    </source>
</reference>
<dbReference type="GO" id="GO:0005829">
    <property type="term" value="C:cytosol"/>
    <property type="evidence" value="ECO:0007669"/>
    <property type="project" value="TreeGrafter"/>
</dbReference>
<dbReference type="Proteomes" id="UP001428341">
    <property type="component" value="Unassembled WGS sequence"/>
</dbReference>
<gene>
    <name evidence="9" type="ORF">WN944_010408</name>
</gene>
<dbReference type="InterPro" id="IPR005269">
    <property type="entry name" value="LOG"/>
</dbReference>
<keyword evidence="8" id="KW-0812">Transmembrane</keyword>
<evidence type="ECO:0000256" key="1">
    <source>
        <dbReference type="ARBA" id="ARBA00006763"/>
    </source>
</evidence>
<comment type="catalytic activity">
    <reaction evidence="6 7">
        <text>9-ribosyl-trans-zeatin 5'-phosphate + H2O = trans-zeatin + D-ribose 5-phosphate</text>
        <dbReference type="Rhea" id="RHEA:48564"/>
        <dbReference type="ChEBI" id="CHEBI:15377"/>
        <dbReference type="ChEBI" id="CHEBI:16522"/>
        <dbReference type="ChEBI" id="CHEBI:78346"/>
        <dbReference type="ChEBI" id="CHEBI:87947"/>
        <dbReference type="EC" id="3.2.2.n1"/>
    </reaction>
</comment>
<keyword evidence="8" id="KW-1133">Transmembrane helix</keyword>
<sequence length="224" mass="24752">MAASSSKQFKNICVLSGFHYGKYKEFVQATVDLGRVIAERKLHLVYGGGERGLSRLVSEAVFTRGSQVLGIIPKPMKLLVCMSGPPIGEELVVSSMQERISEMMNHADAFIFLPGDLATFVALITFASWAHLNIHKKPIDLLNVNNFYDGLLTFINHAIKNHFVPHSVKKLFFSASTANELLDLLQAYTPEPDPQTVALNWSTNDGNGNSSSNKKCDLDLTLRL</sequence>
<keyword evidence="8" id="KW-0472">Membrane</keyword>
<dbReference type="NCBIfam" id="TIGR00730">
    <property type="entry name" value="Rossman fold protein, TIGR00730 family"/>
    <property type="match status" value="1"/>
</dbReference>
<organism evidence="9 10">
    <name type="scientific">Citrus x changshan-huyou</name>
    <dbReference type="NCBI Taxonomy" id="2935761"/>
    <lineage>
        <taxon>Eukaryota</taxon>
        <taxon>Viridiplantae</taxon>
        <taxon>Streptophyta</taxon>
        <taxon>Embryophyta</taxon>
        <taxon>Tracheophyta</taxon>
        <taxon>Spermatophyta</taxon>
        <taxon>Magnoliopsida</taxon>
        <taxon>eudicotyledons</taxon>
        <taxon>Gunneridae</taxon>
        <taxon>Pentapetalae</taxon>
        <taxon>rosids</taxon>
        <taxon>malvids</taxon>
        <taxon>Sapindales</taxon>
        <taxon>Rutaceae</taxon>
        <taxon>Aurantioideae</taxon>
        <taxon>Citrus</taxon>
    </lineage>
</organism>
<keyword evidence="10" id="KW-1185">Reference proteome</keyword>
<dbReference type="GO" id="GO:0005634">
    <property type="term" value="C:nucleus"/>
    <property type="evidence" value="ECO:0007669"/>
    <property type="project" value="UniProtKB-ARBA"/>
</dbReference>
<evidence type="ECO:0000256" key="3">
    <source>
        <dbReference type="ARBA" id="ARBA00022712"/>
    </source>
</evidence>
<dbReference type="PANTHER" id="PTHR31223">
    <property type="entry name" value="LOG FAMILY PROTEIN YJL055W"/>
    <property type="match status" value="1"/>
</dbReference>
<evidence type="ECO:0000256" key="8">
    <source>
        <dbReference type="SAM" id="Phobius"/>
    </source>
</evidence>
<dbReference type="EMBL" id="JBCGBO010000002">
    <property type="protein sequence ID" value="KAK9221977.1"/>
    <property type="molecule type" value="Genomic_DNA"/>
</dbReference>
<evidence type="ECO:0000256" key="2">
    <source>
        <dbReference type="ARBA" id="ARBA00012205"/>
    </source>
</evidence>
<comment type="similarity">
    <text evidence="1 7">Belongs to the LOG family.</text>
</comment>
<feature type="transmembrane region" description="Helical" evidence="8">
    <location>
        <begin position="109"/>
        <end position="132"/>
    </location>
</feature>
<dbReference type="SUPFAM" id="SSF102405">
    <property type="entry name" value="MCP/YpsA-like"/>
    <property type="match status" value="1"/>
</dbReference>
<keyword evidence="3 7" id="KW-0203">Cytokinin biosynthesis</keyword>
<evidence type="ECO:0000256" key="6">
    <source>
        <dbReference type="ARBA" id="ARBA00049153"/>
    </source>
</evidence>
<dbReference type="Gene3D" id="3.40.50.450">
    <property type="match status" value="1"/>
</dbReference>
<evidence type="ECO:0000313" key="9">
    <source>
        <dbReference type="EMBL" id="KAK9221977.1"/>
    </source>
</evidence>